<comment type="caution">
    <text evidence="7">The sequence shown here is derived from an EMBL/GenBank/DDBJ whole genome shotgun (WGS) entry which is preliminary data.</text>
</comment>
<evidence type="ECO:0000313" key="8">
    <source>
        <dbReference type="Proteomes" id="UP000004594"/>
    </source>
</evidence>
<protein>
    <submittedName>
        <fullName evidence="7">LemA family protein</fullName>
    </submittedName>
</protein>
<proteinExistence type="inferred from homology"/>
<evidence type="ECO:0000256" key="6">
    <source>
        <dbReference type="SAM" id="Phobius"/>
    </source>
</evidence>
<comment type="subcellular location">
    <subcellularLocation>
        <location evidence="1">Membrane</location>
        <topology evidence="1">Single-pass membrane protein</topology>
    </subcellularLocation>
</comment>
<dbReference type="InterPro" id="IPR023353">
    <property type="entry name" value="LemA-like_dom_sf"/>
</dbReference>
<dbReference type="AlphaFoldDB" id="E4L8Z4"/>
<gene>
    <name evidence="7" type="ORF">HMPREF9220_0550</name>
</gene>
<organism evidence="7 8">
    <name type="scientific">Dialister micraerophilus UPII 345-E</name>
    <dbReference type="NCBI Taxonomy" id="910314"/>
    <lineage>
        <taxon>Bacteria</taxon>
        <taxon>Bacillati</taxon>
        <taxon>Bacillota</taxon>
        <taxon>Negativicutes</taxon>
        <taxon>Veillonellales</taxon>
        <taxon>Veillonellaceae</taxon>
        <taxon>Dialister</taxon>
    </lineage>
</organism>
<keyword evidence="4 6" id="KW-1133">Transmembrane helix</keyword>
<dbReference type="PANTHER" id="PTHR34478">
    <property type="entry name" value="PROTEIN LEMA"/>
    <property type="match status" value="1"/>
</dbReference>
<dbReference type="GO" id="GO:0016020">
    <property type="term" value="C:membrane"/>
    <property type="evidence" value="ECO:0007669"/>
    <property type="project" value="UniProtKB-SubCell"/>
</dbReference>
<evidence type="ECO:0000256" key="2">
    <source>
        <dbReference type="ARBA" id="ARBA00008854"/>
    </source>
</evidence>
<evidence type="ECO:0000256" key="5">
    <source>
        <dbReference type="ARBA" id="ARBA00023136"/>
    </source>
</evidence>
<name>E4L8Z4_9FIRM</name>
<feature type="transmembrane region" description="Helical" evidence="6">
    <location>
        <begin position="59"/>
        <end position="75"/>
    </location>
</feature>
<dbReference type="Gene3D" id="1.20.1440.20">
    <property type="entry name" value="LemA-like domain"/>
    <property type="match status" value="1"/>
</dbReference>
<dbReference type="SUPFAM" id="SSF140478">
    <property type="entry name" value="LemA-like"/>
    <property type="match status" value="1"/>
</dbReference>
<accession>E4L8Z4</accession>
<feature type="transmembrane region" description="Helical" evidence="6">
    <location>
        <begin position="36"/>
        <end position="53"/>
    </location>
</feature>
<evidence type="ECO:0000313" key="7">
    <source>
        <dbReference type="EMBL" id="EFR42740.1"/>
    </source>
</evidence>
<keyword evidence="3 6" id="KW-0812">Transmembrane</keyword>
<dbReference type="PANTHER" id="PTHR34478:SF1">
    <property type="entry name" value="PROTEIN LEMA"/>
    <property type="match status" value="1"/>
</dbReference>
<dbReference type="Pfam" id="PF04011">
    <property type="entry name" value="LemA"/>
    <property type="match status" value="1"/>
</dbReference>
<dbReference type="InterPro" id="IPR007156">
    <property type="entry name" value="MamQ_LemA"/>
</dbReference>
<dbReference type="Proteomes" id="UP000004594">
    <property type="component" value="Unassembled WGS sequence"/>
</dbReference>
<dbReference type="EMBL" id="AENT01000017">
    <property type="protein sequence ID" value="EFR42740.1"/>
    <property type="molecule type" value="Genomic_DNA"/>
</dbReference>
<reference evidence="7 8" key="1">
    <citation type="submission" date="2010-11" db="EMBL/GenBank/DDBJ databases">
        <authorList>
            <person name="Durkin A.S."/>
            <person name="Madupu R."/>
            <person name="Torralba M."/>
            <person name="Gillis M."/>
            <person name="Methe B."/>
            <person name="Sutton G."/>
            <person name="Nelson K.E."/>
        </authorList>
    </citation>
    <scope>NUCLEOTIDE SEQUENCE [LARGE SCALE GENOMIC DNA]</scope>
    <source>
        <strain evidence="7 8">UPII 345-E</strain>
    </source>
</reference>
<sequence>MANQLDEMNSEIMKEGREIHVIPKQIAVTATSGEKILPYIVILVGILLIAYGIYSKDYIVGAIGLVIGIYPWWAMGKISAHFNAMEQRIQTAASEIDNYMEQRVIILENLAKLVEKSINTDEKILTDIAKYRNGNFTDETRNEADRKMNIATKNINIALENYPELKSQDTIQDAIQQNSYLQREITAARTLYNDAVNTWNREIFEFPLKKIVAAKEGRTTRIPFIANEEIKQKSKEVFF</sequence>
<evidence type="ECO:0000256" key="3">
    <source>
        <dbReference type="ARBA" id="ARBA00022692"/>
    </source>
</evidence>
<evidence type="ECO:0000256" key="4">
    <source>
        <dbReference type="ARBA" id="ARBA00022989"/>
    </source>
</evidence>
<dbReference type="OrthoDB" id="9804152at2"/>
<evidence type="ECO:0000256" key="1">
    <source>
        <dbReference type="ARBA" id="ARBA00004167"/>
    </source>
</evidence>
<comment type="similarity">
    <text evidence="2">Belongs to the LemA family.</text>
</comment>
<dbReference type="RefSeq" id="WP_007554633.1">
    <property type="nucleotide sequence ID" value="NZ_AENT01000017.1"/>
</dbReference>
<dbReference type="eggNOG" id="COG1704">
    <property type="taxonomic scope" value="Bacteria"/>
</dbReference>
<keyword evidence="5 6" id="KW-0472">Membrane</keyword>